<protein>
    <submittedName>
        <fullName evidence="1">Uncharacterized protein</fullName>
    </submittedName>
</protein>
<evidence type="ECO:0000313" key="1">
    <source>
        <dbReference type="EMBL" id="EEF45682.1"/>
    </source>
</evidence>
<name>B9RSE4_RICCO</name>
<reference evidence="2" key="1">
    <citation type="journal article" date="2010" name="Nat. Biotechnol.">
        <title>Draft genome sequence of the oilseed species Ricinus communis.</title>
        <authorList>
            <person name="Chan A.P."/>
            <person name="Crabtree J."/>
            <person name="Zhao Q."/>
            <person name="Lorenzi H."/>
            <person name="Orvis J."/>
            <person name="Puiu D."/>
            <person name="Melake-Berhan A."/>
            <person name="Jones K.M."/>
            <person name="Redman J."/>
            <person name="Chen G."/>
            <person name="Cahoon E.B."/>
            <person name="Gedil M."/>
            <person name="Stanke M."/>
            <person name="Haas B.J."/>
            <person name="Wortman J.R."/>
            <person name="Fraser-Liggett C.M."/>
            <person name="Ravel J."/>
            <person name="Rabinowicz P.D."/>
        </authorList>
    </citation>
    <scope>NUCLEOTIDE SEQUENCE [LARGE SCALE GENOMIC DNA]</scope>
    <source>
        <strain evidence="2">cv. Hale</strain>
    </source>
</reference>
<evidence type="ECO:0000313" key="2">
    <source>
        <dbReference type="Proteomes" id="UP000008311"/>
    </source>
</evidence>
<accession>B9RSE4</accession>
<dbReference type="Proteomes" id="UP000008311">
    <property type="component" value="Unassembled WGS sequence"/>
</dbReference>
<gene>
    <name evidence="1" type="ORF">RCOM_1241900</name>
</gene>
<proteinExistence type="predicted"/>
<dbReference type="AlphaFoldDB" id="B9RSE4"/>
<organism evidence="1 2">
    <name type="scientific">Ricinus communis</name>
    <name type="common">Castor bean</name>
    <dbReference type="NCBI Taxonomy" id="3988"/>
    <lineage>
        <taxon>Eukaryota</taxon>
        <taxon>Viridiplantae</taxon>
        <taxon>Streptophyta</taxon>
        <taxon>Embryophyta</taxon>
        <taxon>Tracheophyta</taxon>
        <taxon>Spermatophyta</taxon>
        <taxon>Magnoliopsida</taxon>
        <taxon>eudicotyledons</taxon>
        <taxon>Gunneridae</taxon>
        <taxon>Pentapetalae</taxon>
        <taxon>rosids</taxon>
        <taxon>fabids</taxon>
        <taxon>Malpighiales</taxon>
        <taxon>Euphorbiaceae</taxon>
        <taxon>Acalyphoideae</taxon>
        <taxon>Acalypheae</taxon>
        <taxon>Ricinus</taxon>
    </lineage>
</organism>
<dbReference type="InParanoid" id="B9RSE4"/>
<dbReference type="EMBL" id="EQ973810">
    <property type="protein sequence ID" value="EEF45682.1"/>
    <property type="molecule type" value="Genomic_DNA"/>
</dbReference>
<sequence length="112" mass="12633">MKQDKPISSNIINGAKSLPCLTQHRRKVPEPSSGQLPQKIDVTLFGTHADSRPVVEFFSSPSKKYPIGRCLLADTYNHSKHRFNLLLARAERSEKPLAECRNNGLRGRPRLL</sequence>
<keyword evidence="2" id="KW-1185">Reference proteome</keyword>